<proteinExistence type="predicted"/>
<name>A0A1D2MS99_ORCCI</name>
<keyword evidence="1" id="KW-0472">Membrane</keyword>
<comment type="caution">
    <text evidence="2">The sequence shown here is derived from an EMBL/GenBank/DDBJ whole genome shotgun (WGS) entry which is preliminary data.</text>
</comment>
<protein>
    <submittedName>
        <fullName evidence="2">Uncharacterized protein</fullName>
    </submittedName>
</protein>
<dbReference type="EMBL" id="LJIJ01000619">
    <property type="protein sequence ID" value="ODM95802.1"/>
    <property type="molecule type" value="Genomic_DNA"/>
</dbReference>
<sequence>MSLGISKVRVEVVLKKMWSKPMCCLRLRSGLKFIAFIDLILATALLLISGGAFFYYENHYQEAVTFLHNPPPIFDMFINFRKIEGTTIRVLLSFGLFYYLQKVALGFILFFAAVKVSLRFLTLFR</sequence>
<organism evidence="2 3">
    <name type="scientific">Orchesella cincta</name>
    <name type="common">Springtail</name>
    <name type="synonym">Podura cincta</name>
    <dbReference type="NCBI Taxonomy" id="48709"/>
    <lineage>
        <taxon>Eukaryota</taxon>
        <taxon>Metazoa</taxon>
        <taxon>Ecdysozoa</taxon>
        <taxon>Arthropoda</taxon>
        <taxon>Hexapoda</taxon>
        <taxon>Collembola</taxon>
        <taxon>Entomobryomorpha</taxon>
        <taxon>Entomobryoidea</taxon>
        <taxon>Orchesellidae</taxon>
        <taxon>Orchesellinae</taxon>
        <taxon>Orchesella</taxon>
    </lineage>
</organism>
<reference evidence="2 3" key="1">
    <citation type="journal article" date="2016" name="Genome Biol. Evol.">
        <title>Gene Family Evolution Reflects Adaptation to Soil Environmental Stressors in the Genome of the Collembolan Orchesella cincta.</title>
        <authorList>
            <person name="Faddeeva-Vakhrusheva A."/>
            <person name="Derks M.F."/>
            <person name="Anvar S.Y."/>
            <person name="Agamennone V."/>
            <person name="Suring W."/>
            <person name="Smit S."/>
            <person name="van Straalen N.M."/>
            <person name="Roelofs D."/>
        </authorList>
    </citation>
    <scope>NUCLEOTIDE SEQUENCE [LARGE SCALE GENOMIC DNA]</scope>
    <source>
        <tissue evidence="2">Mixed pool</tissue>
    </source>
</reference>
<keyword evidence="3" id="KW-1185">Reference proteome</keyword>
<gene>
    <name evidence="2" type="ORF">Ocin01_10887</name>
</gene>
<keyword evidence="1" id="KW-1133">Transmembrane helix</keyword>
<feature type="transmembrane region" description="Helical" evidence="1">
    <location>
        <begin position="96"/>
        <end position="118"/>
    </location>
</feature>
<evidence type="ECO:0000313" key="2">
    <source>
        <dbReference type="EMBL" id="ODM95802.1"/>
    </source>
</evidence>
<keyword evidence="1" id="KW-0812">Transmembrane</keyword>
<dbReference type="AlphaFoldDB" id="A0A1D2MS99"/>
<accession>A0A1D2MS99</accession>
<feature type="transmembrane region" description="Helical" evidence="1">
    <location>
        <begin position="33"/>
        <end position="56"/>
    </location>
</feature>
<dbReference type="Proteomes" id="UP000094527">
    <property type="component" value="Unassembled WGS sequence"/>
</dbReference>
<evidence type="ECO:0000256" key="1">
    <source>
        <dbReference type="SAM" id="Phobius"/>
    </source>
</evidence>
<evidence type="ECO:0000313" key="3">
    <source>
        <dbReference type="Proteomes" id="UP000094527"/>
    </source>
</evidence>